<name>A0AAP0MRI5_9ROSI</name>
<dbReference type="EMBL" id="JBCGBO010000003">
    <property type="protein sequence ID" value="KAK9215826.1"/>
    <property type="molecule type" value="Genomic_DNA"/>
</dbReference>
<reference evidence="1 2" key="1">
    <citation type="submission" date="2024-05" db="EMBL/GenBank/DDBJ databases">
        <title>Haplotype-resolved chromosome-level genome assembly of Huyou (Citrus changshanensis).</title>
        <authorList>
            <person name="Miao C."/>
            <person name="Chen W."/>
            <person name="Wu Y."/>
            <person name="Wang L."/>
            <person name="Zhao S."/>
            <person name="Grierson D."/>
            <person name="Xu C."/>
            <person name="Chen K."/>
        </authorList>
    </citation>
    <scope>NUCLEOTIDE SEQUENCE [LARGE SCALE GENOMIC DNA]</scope>
    <source>
        <strain evidence="1">01-14</strain>
        <tissue evidence="1">Leaf</tissue>
    </source>
</reference>
<proteinExistence type="predicted"/>
<sequence>MDYLSPRCLNKALQIWRGSSSDGLVTFTGKKNQKYFLSVYFVVHLCLLHAETVVCW</sequence>
<dbReference type="AlphaFoldDB" id="A0AAP0MRI5"/>
<protein>
    <submittedName>
        <fullName evidence="1">Uncharacterized protein</fullName>
    </submittedName>
</protein>
<accession>A0AAP0MRI5</accession>
<evidence type="ECO:0000313" key="1">
    <source>
        <dbReference type="EMBL" id="KAK9215826.1"/>
    </source>
</evidence>
<comment type="caution">
    <text evidence="1">The sequence shown here is derived from an EMBL/GenBank/DDBJ whole genome shotgun (WGS) entry which is preliminary data.</text>
</comment>
<evidence type="ECO:0000313" key="2">
    <source>
        <dbReference type="Proteomes" id="UP001428341"/>
    </source>
</evidence>
<organism evidence="1 2">
    <name type="scientific">Citrus x changshan-huyou</name>
    <dbReference type="NCBI Taxonomy" id="2935761"/>
    <lineage>
        <taxon>Eukaryota</taxon>
        <taxon>Viridiplantae</taxon>
        <taxon>Streptophyta</taxon>
        <taxon>Embryophyta</taxon>
        <taxon>Tracheophyta</taxon>
        <taxon>Spermatophyta</taxon>
        <taxon>Magnoliopsida</taxon>
        <taxon>eudicotyledons</taxon>
        <taxon>Gunneridae</taxon>
        <taxon>Pentapetalae</taxon>
        <taxon>rosids</taxon>
        <taxon>malvids</taxon>
        <taxon>Sapindales</taxon>
        <taxon>Rutaceae</taxon>
        <taxon>Aurantioideae</taxon>
        <taxon>Citrus</taxon>
    </lineage>
</organism>
<keyword evidence="2" id="KW-1185">Reference proteome</keyword>
<dbReference type="Proteomes" id="UP001428341">
    <property type="component" value="Unassembled WGS sequence"/>
</dbReference>
<gene>
    <name evidence="1" type="ORF">WN944_007832</name>
</gene>